<comment type="caution">
    <text evidence="1">The sequence shown here is derived from an EMBL/GenBank/DDBJ whole genome shotgun (WGS) entry which is preliminary data.</text>
</comment>
<reference evidence="1" key="2">
    <citation type="submission" date="2007-10" db="EMBL/GenBank/DDBJ databases">
        <authorList>
            <person name="Myers G.S."/>
        </authorList>
    </citation>
    <scope>NUCLEOTIDE SEQUENCE [LARGE SCALE GENOMIC DNA]</scope>
</reference>
<dbReference type="Proteomes" id="UP000054075">
    <property type="component" value="Unassembled WGS sequence"/>
</dbReference>
<sequence length="110" mass="13349">MKKTYHLIKSNEVDFFTFVKGVRKNKKSEDQPISSLFKRISLHQEQSCPKKWMNYFSRDCIDFMDNEERKPRDVKKSLSTYFFYKSDFINGSKNCNEEFFYRCFNSSKEC</sequence>
<name>A8PL69_9COXI</name>
<dbReference type="RefSeq" id="WP_006034816.1">
    <property type="nucleotide sequence ID" value="NZ_AAQJ02000001.1"/>
</dbReference>
<dbReference type="EMBL" id="AAQJ02000001">
    <property type="protein sequence ID" value="EDP45828.1"/>
    <property type="molecule type" value="Genomic_DNA"/>
</dbReference>
<organism evidence="1 2">
    <name type="scientific">Rickettsiella grylli</name>
    <dbReference type="NCBI Taxonomy" id="59196"/>
    <lineage>
        <taxon>Bacteria</taxon>
        <taxon>Pseudomonadati</taxon>
        <taxon>Pseudomonadota</taxon>
        <taxon>Gammaproteobacteria</taxon>
        <taxon>Legionellales</taxon>
        <taxon>Coxiellaceae</taxon>
        <taxon>Rickettsiella</taxon>
    </lineage>
</organism>
<reference evidence="1" key="1">
    <citation type="submission" date="2006-04" db="EMBL/GenBank/DDBJ databases">
        <authorList>
            <person name="Seshadri R."/>
            <person name="Federici B.A."/>
        </authorList>
    </citation>
    <scope>NUCLEOTIDE SEQUENCE [LARGE SCALE GENOMIC DNA]</scope>
</reference>
<gene>
    <name evidence="1" type="ORF">RICGR_0249</name>
</gene>
<evidence type="ECO:0000313" key="2">
    <source>
        <dbReference type="Proteomes" id="UP000054075"/>
    </source>
</evidence>
<dbReference type="AlphaFoldDB" id="A8PL69"/>
<keyword evidence="2" id="KW-1185">Reference proteome</keyword>
<proteinExistence type="predicted"/>
<evidence type="ECO:0000313" key="1">
    <source>
        <dbReference type="EMBL" id="EDP45828.1"/>
    </source>
</evidence>
<protein>
    <submittedName>
        <fullName evidence="1">Uncharacterized protein</fullName>
    </submittedName>
</protein>
<dbReference type="STRING" id="59196.RICGR_0249"/>
<accession>A8PL69</accession>